<accession>A0A1S8CUW9</accession>
<name>A0A1S8CUW9_9GAMM</name>
<evidence type="ECO:0000313" key="2">
    <source>
        <dbReference type="EMBL" id="ONG40048.1"/>
    </source>
</evidence>
<keyword evidence="1" id="KW-0732">Signal</keyword>
<feature type="chain" id="PRO_5012729709" evidence="1">
    <location>
        <begin position="21"/>
        <end position="290"/>
    </location>
</feature>
<proteinExistence type="predicted"/>
<dbReference type="InterPro" id="IPR031593">
    <property type="entry name" value="Porin_7"/>
</dbReference>
<gene>
    <name evidence="2" type="ORF">BKE30_07765</name>
</gene>
<feature type="signal peptide" evidence="1">
    <location>
        <begin position="1"/>
        <end position="20"/>
    </location>
</feature>
<evidence type="ECO:0000256" key="1">
    <source>
        <dbReference type="SAM" id="SignalP"/>
    </source>
</evidence>
<sequence length="290" mass="30476">MMKKLFLATALLASMTAANAYQTEVNASYENIDLDESDVNTFGIAGTYYINPVNVGNTPLAEAAFLNKASNISLGYVNASLEEEENILGVNVKSKLDLDVLGLAGEFYVPNSQFYVSAAVNQTQTTTKASAAGFSASEDDDGTGYAVEVGYLPMTGLLLAVGATDMSESVNPLQVMKNGFVYGWGAAGVSGEDTAATLRAKYVTAVGNNNINLESQFLIGDETAYRLAGDLYLDPTLSIGASFADSTEDDSDSIFGVRAQKFITPVAAVGIGYSTTDGADSFGINGTFRF</sequence>
<dbReference type="OrthoDB" id="6225858at2"/>
<comment type="caution">
    <text evidence="2">The sequence shown here is derived from an EMBL/GenBank/DDBJ whole genome shotgun (WGS) entry which is preliminary data.</text>
</comment>
<dbReference type="STRING" id="1907941.BKE30_07765"/>
<reference evidence="2 3" key="1">
    <citation type="submission" date="2016-10" db="EMBL/GenBank/DDBJ databases">
        <title>Draft Genome sequence of Alkanindiges sp. strain H1.</title>
        <authorList>
            <person name="Subhash Y."/>
            <person name="Lee S."/>
        </authorList>
    </citation>
    <scope>NUCLEOTIDE SEQUENCE [LARGE SCALE GENOMIC DNA]</scope>
    <source>
        <strain evidence="2 3">H1</strain>
    </source>
</reference>
<dbReference type="Pfam" id="PF16956">
    <property type="entry name" value="Porin_7"/>
    <property type="match status" value="1"/>
</dbReference>
<organism evidence="2 3">
    <name type="scientific">Alkanindiges hydrocarboniclasticus</name>
    <dbReference type="NCBI Taxonomy" id="1907941"/>
    <lineage>
        <taxon>Bacteria</taxon>
        <taxon>Pseudomonadati</taxon>
        <taxon>Pseudomonadota</taxon>
        <taxon>Gammaproteobacteria</taxon>
        <taxon>Moraxellales</taxon>
        <taxon>Moraxellaceae</taxon>
        <taxon>Alkanindiges</taxon>
    </lineage>
</organism>
<dbReference type="EMBL" id="MLCN01000018">
    <property type="protein sequence ID" value="ONG40048.1"/>
    <property type="molecule type" value="Genomic_DNA"/>
</dbReference>
<evidence type="ECO:0000313" key="3">
    <source>
        <dbReference type="Proteomes" id="UP000192132"/>
    </source>
</evidence>
<protein>
    <submittedName>
        <fullName evidence="2">Putative porin</fullName>
    </submittedName>
</protein>
<dbReference type="AlphaFoldDB" id="A0A1S8CUW9"/>
<dbReference type="Proteomes" id="UP000192132">
    <property type="component" value="Unassembled WGS sequence"/>
</dbReference>
<keyword evidence="3" id="KW-1185">Reference proteome</keyword>